<dbReference type="OrthoDB" id="5586401at2759"/>
<comment type="caution">
    <text evidence="1">The sequence shown here is derived from an EMBL/GenBank/DDBJ whole genome shotgun (WGS) entry which is preliminary data.</text>
</comment>
<reference evidence="2" key="1">
    <citation type="journal article" date="2019" name="Nat. Commun.">
        <title>The genome of broomcorn millet.</title>
        <authorList>
            <person name="Zou C."/>
            <person name="Miki D."/>
            <person name="Li D."/>
            <person name="Tang Q."/>
            <person name="Xiao L."/>
            <person name="Rajput S."/>
            <person name="Deng P."/>
            <person name="Jia W."/>
            <person name="Huang R."/>
            <person name="Zhang M."/>
            <person name="Sun Y."/>
            <person name="Hu J."/>
            <person name="Fu X."/>
            <person name="Schnable P.S."/>
            <person name="Li F."/>
            <person name="Zhang H."/>
            <person name="Feng B."/>
            <person name="Zhu X."/>
            <person name="Liu R."/>
            <person name="Schnable J.C."/>
            <person name="Zhu J.-K."/>
            <person name="Zhang H."/>
        </authorList>
    </citation>
    <scope>NUCLEOTIDE SEQUENCE [LARGE SCALE GENOMIC DNA]</scope>
</reference>
<organism evidence="1 2">
    <name type="scientific">Panicum miliaceum</name>
    <name type="common">Proso millet</name>
    <name type="synonym">Broomcorn millet</name>
    <dbReference type="NCBI Taxonomy" id="4540"/>
    <lineage>
        <taxon>Eukaryota</taxon>
        <taxon>Viridiplantae</taxon>
        <taxon>Streptophyta</taxon>
        <taxon>Embryophyta</taxon>
        <taxon>Tracheophyta</taxon>
        <taxon>Spermatophyta</taxon>
        <taxon>Magnoliopsida</taxon>
        <taxon>Liliopsida</taxon>
        <taxon>Poales</taxon>
        <taxon>Poaceae</taxon>
        <taxon>PACMAD clade</taxon>
        <taxon>Panicoideae</taxon>
        <taxon>Panicodae</taxon>
        <taxon>Paniceae</taxon>
        <taxon>Panicinae</taxon>
        <taxon>Panicum</taxon>
        <taxon>Panicum sect. Panicum</taxon>
    </lineage>
</organism>
<sequence length="116" mass="12934">MESSSSDTRNVPLSVSQRILHVTDADEEDESVKQLNECATIYLSLQALASLLESRLFPSIPILGLSDFDPIICSQDCLVESNRNWKACQARNPNAFNKVAQLIDMCMIGKSLMNWV</sequence>
<dbReference type="Proteomes" id="UP000275267">
    <property type="component" value="Unassembled WGS sequence"/>
</dbReference>
<name>A0A3L6RB56_PANMI</name>
<evidence type="ECO:0000313" key="1">
    <source>
        <dbReference type="EMBL" id="RLM99541.1"/>
    </source>
</evidence>
<proteinExistence type="predicted"/>
<dbReference type="PANTHER" id="PTHR48236">
    <property type="entry name" value="COX19-LIKE CHCH FAMILY PROTEIN"/>
    <property type="match status" value="1"/>
</dbReference>
<dbReference type="PANTHER" id="PTHR48236:SF1">
    <property type="entry name" value="COX19-LIKE CHCH FAMILY PROTEIN"/>
    <property type="match status" value="1"/>
</dbReference>
<dbReference type="AlphaFoldDB" id="A0A3L6RB56"/>
<keyword evidence="2" id="KW-1185">Reference proteome</keyword>
<accession>A0A3L6RB56</accession>
<protein>
    <submittedName>
        <fullName evidence="1">Uncharacterized protein</fullName>
    </submittedName>
</protein>
<gene>
    <name evidence="1" type="ORF">C2845_PM06G22330</name>
</gene>
<dbReference type="STRING" id="4540.A0A3L6RB56"/>
<dbReference type="EMBL" id="PQIB02000009">
    <property type="protein sequence ID" value="RLM99541.1"/>
    <property type="molecule type" value="Genomic_DNA"/>
</dbReference>
<evidence type="ECO:0000313" key="2">
    <source>
        <dbReference type="Proteomes" id="UP000275267"/>
    </source>
</evidence>